<dbReference type="AlphaFoldDB" id="A0A4R2EPP7"/>
<keyword evidence="3" id="KW-1185">Reference proteome</keyword>
<evidence type="ECO:0000313" key="3">
    <source>
        <dbReference type="Proteomes" id="UP000294830"/>
    </source>
</evidence>
<keyword evidence="2" id="KW-0238">DNA-binding</keyword>
<evidence type="ECO:0000259" key="1">
    <source>
        <dbReference type="Pfam" id="PF13443"/>
    </source>
</evidence>
<dbReference type="GO" id="GO:0003677">
    <property type="term" value="F:DNA binding"/>
    <property type="evidence" value="ECO:0007669"/>
    <property type="project" value="UniProtKB-KW"/>
</dbReference>
<evidence type="ECO:0000313" key="2">
    <source>
        <dbReference type="EMBL" id="TCN66389.1"/>
    </source>
</evidence>
<protein>
    <submittedName>
        <fullName evidence="2">DNA-binding Xre family transcriptional regulator</fullName>
    </submittedName>
</protein>
<feature type="domain" description="HTH cro/C1-type" evidence="1">
    <location>
        <begin position="6"/>
        <end position="67"/>
    </location>
</feature>
<accession>A0A4R2EPP7</accession>
<dbReference type="InterPro" id="IPR001387">
    <property type="entry name" value="Cro/C1-type_HTH"/>
</dbReference>
<dbReference type="EMBL" id="SLWB01000009">
    <property type="protein sequence ID" value="TCN66389.1"/>
    <property type="molecule type" value="Genomic_DNA"/>
</dbReference>
<dbReference type="RefSeq" id="WP_131839518.1">
    <property type="nucleotide sequence ID" value="NZ_SLWB01000009.1"/>
</dbReference>
<reference evidence="2 3" key="1">
    <citation type="submission" date="2019-03" db="EMBL/GenBank/DDBJ databases">
        <title>Genomic Encyclopedia of Archaeal and Bacterial Type Strains, Phase II (KMG-II): from individual species to whole genera.</title>
        <authorList>
            <person name="Goeker M."/>
        </authorList>
    </citation>
    <scope>NUCLEOTIDE SEQUENCE [LARGE SCALE GENOMIC DNA]</scope>
    <source>
        <strain evidence="2 3">RL-C</strain>
    </source>
</reference>
<sequence length="116" mass="13371">MLTFNLKRIFAARGVQRPFTYMVRRGFSDNFSSGIMNGRKHQMNLREVERLCELLKCTPNDLLEWKPSAEQAAEEDHPLKPLLRTNTVEGLTQLLNSASLDKLTRIEALIKRELAE</sequence>
<proteinExistence type="predicted"/>
<dbReference type="Proteomes" id="UP000294830">
    <property type="component" value="Unassembled WGS sequence"/>
</dbReference>
<name>A0A4R2EPP7_9BACT</name>
<organism evidence="2 3">
    <name type="scientific">Acetobacteroides hydrogenigenes</name>
    <dbReference type="NCBI Taxonomy" id="979970"/>
    <lineage>
        <taxon>Bacteria</taxon>
        <taxon>Pseudomonadati</taxon>
        <taxon>Bacteroidota</taxon>
        <taxon>Bacteroidia</taxon>
        <taxon>Bacteroidales</taxon>
        <taxon>Rikenellaceae</taxon>
        <taxon>Acetobacteroides</taxon>
    </lineage>
</organism>
<gene>
    <name evidence="2" type="ORF">CLV25_10918</name>
</gene>
<dbReference type="Pfam" id="PF13443">
    <property type="entry name" value="HTH_26"/>
    <property type="match status" value="1"/>
</dbReference>
<comment type="caution">
    <text evidence="2">The sequence shown here is derived from an EMBL/GenBank/DDBJ whole genome shotgun (WGS) entry which is preliminary data.</text>
</comment>
<dbReference type="OrthoDB" id="9805309at2"/>